<dbReference type="EMBL" id="JABCRI010000016">
    <property type="protein sequence ID" value="KAF8391768.1"/>
    <property type="molecule type" value="Genomic_DNA"/>
</dbReference>
<dbReference type="Gene3D" id="3.40.50.300">
    <property type="entry name" value="P-loop containing nucleotide triphosphate hydrolases"/>
    <property type="match status" value="1"/>
</dbReference>
<evidence type="ECO:0000256" key="1">
    <source>
        <dbReference type="ARBA" id="ARBA00005771"/>
    </source>
</evidence>
<proteinExistence type="inferred from homology"/>
<protein>
    <recommendedName>
        <fullName evidence="3">Sulfotransferase</fullName>
        <ecNumber evidence="3">2.8.2.-</ecNumber>
    </recommendedName>
</protein>
<sequence>MPAAPKPDPLGYKDSSLQLCLAIDLHPFTQHPLLTVNPSDLMPSLEIKLYSSNQIPDLDVLPTPRLFATHMPYTSLLESIIECRCRIVYICWNPRDTFISIWNFMNKIRSNILKTPLLPLEEGFDMFCKGATPFGPFLDHVLAYWKESLEKPQTILFLKYEEFKARPSDQLKKLAEFLGYPFSLEE</sequence>
<dbReference type="InterPro" id="IPR000863">
    <property type="entry name" value="Sulfotransferase_dom"/>
</dbReference>
<dbReference type="AlphaFoldDB" id="A0A835D5Z9"/>
<dbReference type="InterPro" id="IPR027417">
    <property type="entry name" value="P-loop_NTPase"/>
</dbReference>
<dbReference type="OMA" id="HRRMENM"/>
<dbReference type="Proteomes" id="UP000655225">
    <property type="component" value="Unassembled WGS sequence"/>
</dbReference>
<dbReference type="GO" id="GO:0008146">
    <property type="term" value="F:sulfotransferase activity"/>
    <property type="evidence" value="ECO:0007669"/>
    <property type="project" value="InterPro"/>
</dbReference>
<accession>A0A835D5Z9</accession>
<evidence type="ECO:0000256" key="3">
    <source>
        <dbReference type="RuleBase" id="RU361155"/>
    </source>
</evidence>
<dbReference type="PANTHER" id="PTHR11783">
    <property type="entry name" value="SULFOTRANSFERASE SULT"/>
    <property type="match status" value="1"/>
</dbReference>
<feature type="domain" description="Sulfotransferase" evidence="4">
    <location>
        <begin position="29"/>
        <end position="185"/>
    </location>
</feature>
<organism evidence="5 6">
    <name type="scientific">Tetracentron sinense</name>
    <name type="common">Spur-leaf</name>
    <dbReference type="NCBI Taxonomy" id="13715"/>
    <lineage>
        <taxon>Eukaryota</taxon>
        <taxon>Viridiplantae</taxon>
        <taxon>Streptophyta</taxon>
        <taxon>Embryophyta</taxon>
        <taxon>Tracheophyta</taxon>
        <taxon>Spermatophyta</taxon>
        <taxon>Magnoliopsida</taxon>
        <taxon>Trochodendrales</taxon>
        <taxon>Trochodendraceae</taxon>
        <taxon>Tetracentron</taxon>
    </lineage>
</organism>
<dbReference type="OrthoDB" id="205623at2759"/>
<evidence type="ECO:0000259" key="4">
    <source>
        <dbReference type="Pfam" id="PF00685"/>
    </source>
</evidence>
<keyword evidence="2 3" id="KW-0808">Transferase</keyword>
<comment type="caution">
    <text evidence="5">The sequence shown here is derived from an EMBL/GenBank/DDBJ whole genome shotgun (WGS) entry which is preliminary data.</text>
</comment>
<comment type="similarity">
    <text evidence="1 3">Belongs to the sulfotransferase 1 family.</text>
</comment>
<name>A0A835D5Z9_TETSI</name>
<dbReference type="Pfam" id="PF00685">
    <property type="entry name" value="Sulfotransfer_1"/>
    <property type="match status" value="1"/>
</dbReference>
<evidence type="ECO:0000256" key="2">
    <source>
        <dbReference type="ARBA" id="ARBA00022679"/>
    </source>
</evidence>
<evidence type="ECO:0000313" key="6">
    <source>
        <dbReference type="Proteomes" id="UP000655225"/>
    </source>
</evidence>
<gene>
    <name evidence="5" type="ORF">HHK36_022002</name>
</gene>
<dbReference type="EC" id="2.8.2.-" evidence="3"/>
<reference evidence="5 6" key="1">
    <citation type="submission" date="2020-04" db="EMBL/GenBank/DDBJ databases">
        <title>Plant Genome Project.</title>
        <authorList>
            <person name="Zhang R.-G."/>
        </authorList>
    </citation>
    <scope>NUCLEOTIDE SEQUENCE [LARGE SCALE GENOMIC DNA]</scope>
    <source>
        <strain evidence="5">YNK0</strain>
        <tissue evidence="5">Leaf</tissue>
    </source>
</reference>
<evidence type="ECO:0000313" key="5">
    <source>
        <dbReference type="EMBL" id="KAF8391768.1"/>
    </source>
</evidence>
<dbReference type="SUPFAM" id="SSF52540">
    <property type="entry name" value="P-loop containing nucleoside triphosphate hydrolases"/>
    <property type="match status" value="1"/>
</dbReference>
<keyword evidence="6" id="KW-1185">Reference proteome</keyword>